<organism evidence="2 3">
    <name type="scientific">Ancylostoma caninum</name>
    <name type="common">Dog hookworm</name>
    <dbReference type="NCBI Taxonomy" id="29170"/>
    <lineage>
        <taxon>Eukaryota</taxon>
        <taxon>Metazoa</taxon>
        <taxon>Ecdysozoa</taxon>
        <taxon>Nematoda</taxon>
        <taxon>Chromadorea</taxon>
        <taxon>Rhabditida</taxon>
        <taxon>Rhabditina</taxon>
        <taxon>Rhabditomorpha</taxon>
        <taxon>Strongyloidea</taxon>
        <taxon>Ancylostomatidae</taxon>
        <taxon>Ancylostomatinae</taxon>
        <taxon>Ancylostoma</taxon>
    </lineage>
</organism>
<feature type="compositionally biased region" description="Basic and acidic residues" evidence="1">
    <location>
        <begin position="366"/>
        <end position="380"/>
    </location>
</feature>
<dbReference type="EMBL" id="JOJR01000361">
    <property type="protein sequence ID" value="RCN39034.1"/>
    <property type="molecule type" value="Genomic_DNA"/>
</dbReference>
<comment type="caution">
    <text evidence="2">The sequence shown here is derived from an EMBL/GenBank/DDBJ whole genome shotgun (WGS) entry which is preliminary data.</text>
</comment>
<feature type="compositionally biased region" description="Low complexity" evidence="1">
    <location>
        <begin position="48"/>
        <end position="59"/>
    </location>
</feature>
<dbReference type="OrthoDB" id="10505789at2759"/>
<dbReference type="STRING" id="29170.A0A368G3M1"/>
<protein>
    <submittedName>
        <fullName evidence="2">Uncharacterized protein</fullName>
    </submittedName>
</protein>
<name>A0A368G3M1_ANCCA</name>
<feature type="compositionally biased region" description="Basic and acidic residues" evidence="1">
    <location>
        <begin position="391"/>
        <end position="411"/>
    </location>
</feature>
<feature type="region of interest" description="Disordered" evidence="1">
    <location>
        <begin position="147"/>
        <end position="472"/>
    </location>
</feature>
<feature type="compositionally biased region" description="Pro residues" evidence="1">
    <location>
        <begin position="34"/>
        <end position="47"/>
    </location>
</feature>
<feature type="compositionally biased region" description="Basic and acidic residues" evidence="1">
    <location>
        <begin position="161"/>
        <end position="186"/>
    </location>
</feature>
<feature type="compositionally biased region" description="Basic and acidic residues" evidence="1">
    <location>
        <begin position="267"/>
        <end position="276"/>
    </location>
</feature>
<feature type="region of interest" description="Disordered" evidence="1">
    <location>
        <begin position="28"/>
        <end position="114"/>
    </location>
</feature>
<sequence length="472" mass="54029">MQYHHFRLNLYNKLRHSVRETRRSIRLLRKSAQTPPPPSTTPTPTPTPTTLTPTTQTPPAVSPLSEGLDKAEEAAQIRGRRGSGRQARLLEDGAEVQEKSSTPRTDKPKEEESFTIFEPIETPARPVVVVDEVKVMVCEGKPIITSVRGKTGHSSVSQGTDRTDRSDQASIRREKGETFRAEERKGGLSRRKALMNSIRERRNKLGPNWFEKNREKQEKSRDSFGKDREKQEKSRDSAGFFSRKSQGREKQEKSSDDAGFVGHKVRERQEKSRDDAGFFGHKVREKQEKSKDIADKVRERQEKSRDDAGFFGHKVREKQEKSRGHVLTSRKVRERQEKSRDSADKAREKQEKSRDSAGFFGHKVREKQENSRDIAEKVRDDEDMPGIHANKVREKKEKLRGSADRIVEKIRASTPEAQINEQQERIRAPELQVKKGSSRQGLEENEPAADAPPIPPRNDLEVKERDQVTNPN</sequence>
<reference evidence="2 3" key="1">
    <citation type="submission" date="2014-10" db="EMBL/GenBank/DDBJ databases">
        <title>Draft genome of the hookworm Ancylostoma caninum.</title>
        <authorList>
            <person name="Mitreva M."/>
        </authorList>
    </citation>
    <scope>NUCLEOTIDE SEQUENCE [LARGE SCALE GENOMIC DNA]</scope>
    <source>
        <strain evidence="2 3">Baltimore</strain>
    </source>
</reference>
<accession>A0A368G3M1</accession>
<dbReference type="Proteomes" id="UP000252519">
    <property type="component" value="Unassembled WGS sequence"/>
</dbReference>
<evidence type="ECO:0000313" key="3">
    <source>
        <dbReference type="Proteomes" id="UP000252519"/>
    </source>
</evidence>
<proteinExistence type="predicted"/>
<dbReference type="AlphaFoldDB" id="A0A368G3M1"/>
<evidence type="ECO:0000313" key="2">
    <source>
        <dbReference type="EMBL" id="RCN39034.1"/>
    </source>
</evidence>
<evidence type="ECO:0000256" key="1">
    <source>
        <dbReference type="SAM" id="MobiDB-lite"/>
    </source>
</evidence>
<feature type="compositionally biased region" description="Basic and acidic residues" evidence="1">
    <location>
        <begin position="246"/>
        <end position="256"/>
    </location>
</feature>
<feature type="compositionally biased region" description="Basic and acidic residues" evidence="1">
    <location>
        <begin position="285"/>
        <end position="308"/>
    </location>
</feature>
<gene>
    <name evidence="2" type="ORF">ANCCAN_15044</name>
</gene>
<feature type="compositionally biased region" description="Basic and acidic residues" evidence="1">
    <location>
        <begin position="458"/>
        <end position="472"/>
    </location>
</feature>
<feature type="compositionally biased region" description="Basic and acidic residues" evidence="1">
    <location>
        <begin position="211"/>
        <end position="236"/>
    </location>
</feature>
<keyword evidence="3" id="KW-1185">Reference proteome</keyword>
<feature type="compositionally biased region" description="Basic and acidic residues" evidence="1">
    <location>
        <begin position="334"/>
        <end position="355"/>
    </location>
</feature>